<organism evidence="2 3">
    <name type="scientific">Paenibacillus xylanexedens</name>
    <dbReference type="NCBI Taxonomy" id="528191"/>
    <lineage>
        <taxon>Bacteria</taxon>
        <taxon>Bacillati</taxon>
        <taxon>Bacillota</taxon>
        <taxon>Bacilli</taxon>
        <taxon>Bacillales</taxon>
        <taxon>Paenibacillaceae</taxon>
        <taxon>Paenibacillus</taxon>
    </lineage>
</organism>
<dbReference type="EMBL" id="JAGIKV010000001">
    <property type="protein sequence ID" value="MBP2243818.1"/>
    <property type="molecule type" value="Genomic_DNA"/>
</dbReference>
<dbReference type="Pfam" id="PF01695">
    <property type="entry name" value="IstB_IS21"/>
    <property type="match status" value="1"/>
</dbReference>
<dbReference type="PRINTS" id="PR00051">
    <property type="entry name" value="DNAA"/>
</dbReference>
<dbReference type="Proteomes" id="UP000810207">
    <property type="component" value="Unassembled WGS sequence"/>
</dbReference>
<protein>
    <submittedName>
        <fullName evidence="2">DNA replication protein DnaC</fullName>
    </submittedName>
</protein>
<name>A0ABS4RLZ1_PAEXY</name>
<proteinExistence type="predicted"/>
<keyword evidence="3" id="KW-1185">Reference proteome</keyword>
<evidence type="ECO:0000313" key="3">
    <source>
        <dbReference type="Proteomes" id="UP000810207"/>
    </source>
</evidence>
<comment type="caution">
    <text evidence="2">The sequence shown here is derived from an EMBL/GenBank/DDBJ whole genome shotgun (WGS) entry which is preliminary data.</text>
</comment>
<dbReference type="PANTHER" id="PTHR30050:SF10">
    <property type="entry name" value="PHAGE-LIKE ELEMENT PBSX PROTEIN XKDC"/>
    <property type="match status" value="1"/>
</dbReference>
<dbReference type="RefSeq" id="WP_211080984.1">
    <property type="nucleotide sequence ID" value="NZ_CBCSLC010000013.1"/>
</dbReference>
<dbReference type="Gene3D" id="3.40.50.300">
    <property type="entry name" value="P-loop containing nucleotide triphosphate hydrolases"/>
    <property type="match status" value="1"/>
</dbReference>
<feature type="domain" description="AAA+ ATPase" evidence="1">
    <location>
        <begin position="127"/>
        <end position="263"/>
    </location>
</feature>
<dbReference type="InterPro" id="IPR003593">
    <property type="entry name" value="AAA+_ATPase"/>
</dbReference>
<dbReference type="InterPro" id="IPR002611">
    <property type="entry name" value="IstB_ATP-bd"/>
</dbReference>
<dbReference type="NCBIfam" id="NF005378">
    <property type="entry name" value="PRK06921.1"/>
    <property type="match status" value="1"/>
</dbReference>
<reference evidence="2 3" key="1">
    <citation type="submission" date="2021-03" db="EMBL/GenBank/DDBJ databases">
        <title>Genomic Encyclopedia of Type Strains, Phase IV (KMG-IV): sequencing the most valuable type-strain genomes for metagenomic binning, comparative biology and taxonomic classification.</title>
        <authorList>
            <person name="Goeker M."/>
        </authorList>
    </citation>
    <scope>NUCLEOTIDE SEQUENCE [LARGE SCALE GENOMIC DNA]</scope>
    <source>
        <strain evidence="2 3">DSM 21292</strain>
    </source>
</reference>
<accession>A0ABS4RLZ1</accession>
<dbReference type="SUPFAM" id="SSF52540">
    <property type="entry name" value="P-loop containing nucleoside triphosphate hydrolases"/>
    <property type="match status" value="1"/>
</dbReference>
<dbReference type="CDD" id="cd00009">
    <property type="entry name" value="AAA"/>
    <property type="match status" value="1"/>
</dbReference>
<evidence type="ECO:0000313" key="2">
    <source>
        <dbReference type="EMBL" id="MBP2243818.1"/>
    </source>
</evidence>
<dbReference type="SMART" id="SM00382">
    <property type="entry name" value="AAA"/>
    <property type="match status" value="1"/>
</dbReference>
<dbReference type="InterPro" id="IPR020591">
    <property type="entry name" value="Chromosome_initiator_DnaA-like"/>
</dbReference>
<dbReference type="InterPro" id="IPR027417">
    <property type="entry name" value="P-loop_NTPase"/>
</dbReference>
<gene>
    <name evidence="2" type="ORF">J2Z28_000423</name>
</gene>
<dbReference type="PANTHER" id="PTHR30050">
    <property type="entry name" value="CHROMOSOMAL REPLICATION INITIATOR PROTEIN DNAA"/>
    <property type="match status" value="1"/>
</dbReference>
<sequence length="269" mass="31256">MQSLKDALKKEFNLEEIRQRASSLSSIAKTEQEPEKYRCDKCKDMGGRIQRVALSDKPFDYMDKWEDCTCIRERMIERLMGSSKITEEFQQKTFDNFEEEGRPELIKLAYQKAGAYAKNFFDIRSTRKNSLALLGRPGSGKTHLSMAVCNYLLKKGVGVHYFPWVEGFNEIKDNLDTLDTRIRQLQQAEVLFIDDMYKGRQKPTDFQAEQSFAIVNYRYLNNLPMLISSERTISGICEIDEALGSRINEMCRDYKVVIKGGIELNYRLQ</sequence>
<evidence type="ECO:0000259" key="1">
    <source>
        <dbReference type="SMART" id="SM00382"/>
    </source>
</evidence>